<name>A0AC34RQ04_9BILA</name>
<organism evidence="1 2">
    <name type="scientific">Panagrolaimus sp. JU765</name>
    <dbReference type="NCBI Taxonomy" id="591449"/>
    <lineage>
        <taxon>Eukaryota</taxon>
        <taxon>Metazoa</taxon>
        <taxon>Ecdysozoa</taxon>
        <taxon>Nematoda</taxon>
        <taxon>Chromadorea</taxon>
        <taxon>Rhabditida</taxon>
        <taxon>Tylenchina</taxon>
        <taxon>Panagrolaimomorpha</taxon>
        <taxon>Panagrolaimoidea</taxon>
        <taxon>Panagrolaimidae</taxon>
        <taxon>Panagrolaimus</taxon>
    </lineage>
</organism>
<evidence type="ECO:0000313" key="2">
    <source>
        <dbReference type="WBParaSite" id="JU765_v2.g914.t2"/>
    </source>
</evidence>
<protein>
    <submittedName>
        <fullName evidence="2">G-protein coupled receptors family 1 profile domain-containing protein</fullName>
    </submittedName>
</protein>
<evidence type="ECO:0000313" key="1">
    <source>
        <dbReference type="Proteomes" id="UP000887576"/>
    </source>
</evidence>
<dbReference type="WBParaSite" id="JU765_v2.g914.t2">
    <property type="protein sequence ID" value="JU765_v2.g914.t2"/>
    <property type="gene ID" value="JU765_v2.g914"/>
</dbReference>
<dbReference type="Proteomes" id="UP000887576">
    <property type="component" value="Unplaced"/>
</dbReference>
<proteinExistence type="predicted"/>
<accession>A0AC34RQ04</accession>
<sequence length="507" mass="57470">MATVLSSSTTVTSLPLFADSVTIGWSSIVLIIIMTVLSLLTILGNLIVLFSYYLNKNIRQPSNYFIFSLAVSDLIIGLEGIPVYTYFFINDLNWPFGAFLCDLWLSIDYSCCLASIYTVLGITIDRYCSVKYPAAYRNWRTPAKIMIIIALTWIIPSVLFSVSIFGYSSFSGRGRILQEHECYVQFMTNAYLNMGMYISYYWSTLFLMLYLYYGIYCAAKQLASKNDQKQKRLAVLSEMRKRKDPTSTAAVSEAGVSHSFPESPNDTSDSTFSRNCRNNLAANCLLAGNGKTLRAPIDEKSTEKEVSMPIPTSETDRETTGAFQIDDDIPFIDEDSVTSLCKSDSIKLVRACSTKMASLNHVPCRPNPVLVETKATVEVTISKETTAPLTVRRLLTVMRHQSKRRRKRRKATKSAHSRSENRARKALRTITVILGTFTILWTPFYVLATIYGFCERCKNSPNFNALYTISYYLCYMNSPINPLCYAMANQQFKKTFKRILQGDFRRI</sequence>
<reference evidence="2" key="1">
    <citation type="submission" date="2022-11" db="UniProtKB">
        <authorList>
            <consortium name="WormBaseParasite"/>
        </authorList>
    </citation>
    <scope>IDENTIFICATION</scope>
</reference>